<keyword evidence="2" id="KW-1185">Reference proteome</keyword>
<protein>
    <submittedName>
        <fullName evidence="1">Uncharacterized protein</fullName>
    </submittedName>
</protein>
<evidence type="ECO:0000313" key="2">
    <source>
        <dbReference type="Proteomes" id="UP000401081"/>
    </source>
</evidence>
<proteinExistence type="predicted"/>
<organism evidence="1 2">
    <name type="scientific">Kluyvera cryocrescens</name>
    <name type="common">Kluyvera citrophila</name>
    <dbReference type="NCBI Taxonomy" id="580"/>
    <lineage>
        <taxon>Bacteria</taxon>
        <taxon>Pseudomonadati</taxon>
        <taxon>Pseudomonadota</taxon>
        <taxon>Gammaproteobacteria</taxon>
        <taxon>Enterobacterales</taxon>
        <taxon>Enterobacteriaceae</taxon>
        <taxon>Kluyvera</taxon>
    </lineage>
</organism>
<reference evidence="1 2" key="1">
    <citation type="submission" date="2019-03" db="EMBL/GenBank/DDBJ databases">
        <authorList>
            <consortium name="Pathogen Informatics"/>
        </authorList>
    </citation>
    <scope>NUCLEOTIDE SEQUENCE [LARGE SCALE GENOMIC DNA]</scope>
    <source>
        <strain evidence="1 2">NCTC12993</strain>
    </source>
</reference>
<name>A0A485AQR9_KLUCR</name>
<sequence length="64" mass="7312">MFPSDNFTVRDNHNFAINGTHGRGENLHAQHRPCDATQVHILTGTEWTEHNQQHARSQVGKRPL</sequence>
<accession>A0A485AQR9</accession>
<evidence type="ECO:0000313" key="1">
    <source>
        <dbReference type="EMBL" id="VFS62891.1"/>
    </source>
</evidence>
<gene>
    <name evidence="1" type="ORF">NCTC12993_02359</name>
</gene>
<dbReference type="Proteomes" id="UP000401081">
    <property type="component" value="Unassembled WGS sequence"/>
</dbReference>
<dbReference type="AlphaFoldDB" id="A0A485AQR9"/>
<dbReference type="EMBL" id="CAADJD010000018">
    <property type="protein sequence ID" value="VFS62891.1"/>
    <property type="molecule type" value="Genomic_DNA"/>
</dbReference>